<keyword evidence="4" id="KW-1185">Reference proteome</keyword>
<protein>
    <submittedName>
        <fullName evidence="3">Uncharacterized protein</fullName>
    </submittedName>
</protein>
<name>A0A444ZZE0_ARAHY</name>
<dbReference type="AlphaFoldDB" id="A0A444ZZE0"/>
<accession>A0A444ZZE0</accession>
<evidence type="ECO:0000256" key="2">
    <source>
        <dbReference type="ARBA" id="ARBA00022842"/>
    </source>
</evidence>
<dbReference type="GO" id="GO:0005886">
    <property type="term" value="C:plasma membrane"/>
    <property type="evidence" value="ECO:0007669"/>
    <property type="project" value="TreeGrafter"/>
</dbReference>
<dbReference type="GO" id="GO:0012505">
    <property type="term" value="C:endomembrane system"/>
    <property type="evidence" value="ECO:0007669"/>
    <property type="project" value="UniProtKB-SubCell"/>
</dbReference>
<dbReference type="STRING" id="3818.A0A444ZZE0"/>
<dbReference type="PANTHER" id="PTHR24093:SF369">
    <property type="entry name" value="CALCIUM-TRANSPORTING ATPASE"/>
    <property type="match status" value="1"/>
</dbReference>
<reference evidence="3 4" key="1">
    <citation type="submission" date="2019-01" db="EMBL/GenBank/DDBJ databases">
        <title>Sequencing of cultivated peanut Arachis hypogaea provides insights into genome evolution and oil improvement.</title>
        <authorList>
            <person name="Chen X."/>
        </authorList>
    </citation>
    <scope>NUCLEOTIDE SEQUENCE [LARGE SCALE GENOMIC DNA]</scope>
    <source>
        <strain evidence="4">cv. Fuhuasheng</strain>
        <tissue evidence="3">Leaves</tissue>
    </source>
</reference>
<dbReference type="Gene3D" id="1.20.1110.10">
    <property type="entry name" value="Calcium-transporting ATPase, transmembrane domain"/>
    <property type="match status" value="1"/>
</dbReference>
<proteinExistence type="predicted"/>
<evidence type="ECO:0000256" key="1">
    <source>
        <dbReference type="ARBA" id="ARBA00004127"/>
    </source>
</evidence>
<dbReference type="GO" id="GO:0005388">
    <property type="term" value="F:P-type calcium transporter activity"/>
    <property type="evidence" value="ECO:0007669"/>
    <property type="project" value="TreeGrafter"/>
</dbReference>
<dbReference type="PANTHER" id="PTHR24093">
    <property type="entry name" value="CATION TRANSPORTING ATPASE"/>
    <property type="match status" value="1"/>
</dbReference>
<evidence type="ECO:0000313" key="4">
    <source>
        <dbReference type="Proteomes" id="UP000289738"/>
    </source>
</evidence>
<sequence>MSIQETEVAKESYDIIILDDNLASVVKFQLTVNIAALVMNVVATVSAEEVPLNVVQVNHHFLTL</sequence>
<dbReference type="Proteomes" id="UP000289738">
    <property type="component" value="Chromosome B03"/>
</dbReference>
<evidence type="ECO:0000313" key="3">
    <source>
        <dbReference type="EMBL" id="RYR19538.1"/>
    </source>
</evidence>
<dbReference type="EMBL" id="SDMP01000013">
    <property type="protein sequence ID" value="RYR19538.1"/>
    <property type="molecule type" value="Genomic_DNA"/>
</dbReference>
<gene>
    <name evidence="3" type="ORF">Ahy_B03g064348</name>
</gene>
<comment type="subcellular location">
    <subcellularLocation>
        <location evidence="1">Endomembrane system</location>
        <topology evidence="1">Multi-pass membrane protein</topology>
    </subcellularLocation>
</comment>
<organism evidence="3 4">
    <name type="scientific">Arachis hypogaea</name>
    <name type="common">Peanut</name>
    <dbReference type="NCBI Taxonomy" id="3818"/>
    <lineage>
        <taxon>Eukaryota</taxon>
        <taxon>Viridiplantae</taxon>
        <taxon>Streptophyta</taxon>
        <taxon>Embryophyta</taxon>
        <taxon>Tracheophyta</taxon>
        <taxon>Spermatophyta</taxon>
        <taxon>Magnoliopsida</taxon>
        <taxon>eudicotyledons</taxon>
        <taxon>Gunneridae</taxon>
        <taxon>Pentapetalae</taxon>
        <taxon>rosids</taxon>
        <taxon>fabids</taxon>
        <taxon>Fabales</taxon>
        <taxon>Fabaceae</taxon>
        <taxon>Papilionoideae</taxon>
        <taxon>50 kb inversion clade</taxon>
        <taxon>dalbergioids sensu lato</taxon>
        <taxon>Dalbergieae</taxon>
        <taxon>Pterocarpus clade</taxon>
        <taxon>Arachis</taxon>
    </lineage>
</organism>
<comment type="caution">
    <text evidence="3">The sequence shown here is derived from an EMBL/GenBank/DDBJ whole genome shotgun (WGS) entry which is preliminary data.</text>
</comment>
<keyword evidence="2" id="KW-0460">Magnesium</keyword>